<dbReference type="KEGG" id="pary:A4V02_01540"/>
<gene>
    <name evidence="2" type="ORF">A4V02_01540</name>
</gene>
<sequence length="384" mass="44566">MILEITLTNFFSINEKITLDLQAANLQTKEARALADNTFAVGNERLLKTVAIYGANASGKSNIIKAVKAAVDMILDSHNYNEGDSFGFKPFKFGEKNAPSEFYIRFIIDGVEHEYSFSCTRDEIITESLYYYPKGRRALIFSRDERISGGKKEKYEFTNVIRRPMDVASNTSRKTLFISRASQMDREKAKEIYRWFNEQLVFSYRGKTSVAIDRFLGDNKDAVLRVLKAADSDIVEFTYKDGELTTFHRRNPALPFDFNTEESEGTKILFKIMLTVMDVVRNNKVMFLDEVETSLHTRLVEYLISLFHSSKSAQLVFTTHNTHLLDMTRFRKDQIFFVNKRDDGSSDLYSLFDYKDFREKMDLEKAYLQGRFDAVPYINEFENI</sequence>
<evidence type="ECO:0000313" key="3">
    <source>
        <dbReference type="Proteomes" id="UP000186351"/>
    </source>
</evidence>
<dbReference type="Gene3D" id="3.40.50.300">
    <property type="entry name" value="P-loop containing nucleotide triphosphate hydrolases"/>
    <property type="match status" value="1"/>
</dbReference>
<dbReference type="SUPFAM" id="SSF52540">
    <property type="entry name" value="P-loop containing nucleoside triphosphate hydrolases"/>
    <property type="match status" value="1"/>
</dbReference>
<dbReference type="PANTHER" id="PTHR40396">
    <property type="entry name" value="ATPASE-LIKE PROTEIN"/>
    <property type="match status" value="1"/>
</dbReference>
<dbReference type="InterPro" id="IPR027417">
    <property type="entry name" value="P-loop_NTPase"/>
</dbReference>
<accession>A0A1B1S6X5</accession>
<name>A0A1B1S6X5_9BACT</name>
<dbReference type="EMBL" id="CP015402">
    <property type="protein sequence ID" value="ANU62546.1"/>
    <property type="molecule type" value="Genomic_DNA"/>
</dbReference>
<proteinExistence type="predicted"/>
<dbReference type="Proteomes" id="UP000186351">
    <property type="component" value="Chromosome"/>
</dbReference>
<dbReference type="PANTHER" id="PTHR40396:SF1">
    <property type="entry name" value="ATPASE AAA-TYPE CORE DOMAIN-CONTAINING PROTEIN"/>
    <property type="match status" value="1"/>
</dbReference>
<dbReference type="GeneID" id="65535519"/>
<dbReference type="GO" id="GO:0005524">
    <property type="term" value="F:ATP binding"/>
    <property type="evidence" value="ECO:0007669"/>
    <property type="project" value="InterPro"/>
</dbReference>
<feature type="domain" description="ATPase AAA-type core" evidence="1">
    <location>
        <begin position="51"/>
        <end position="326"/>
    </location>
</feature>
<dbReference type="OrthoDB" id="9809324at2"/>
<dbReference type="InterPro" id="IPR003959">
    <property type="entry name" value="ATPase_AAA_core"/>
</dbReference>
<organism evidence="2 3">
    <name type="scientific">Muribaculum intestinale</name>
    <dbReference type="NCBI Taxonomy" id="1796646"/>
    <lineage>
        <taxon>Bacteria</taxon>
        <taxon>Pseudomonadati</taxon>
        <taxon>Bacteroidota</taxon>
        <taxon>Bacteroidia</taxon>
        <taxon>Bacteroidales</taxon>
        <taxon>Muribaculaceae</taxon>
        <taxon>Muribaculum</taxon>
    </lineage>
</organism>
<evidence type="ECO:0000313" key="2">
    <source>
        <dbReference type="EMBL" id="ANU62546.1"/>
    </source>
</evidence>
<dbReference type="STRING" id="1796646.A4V02_01540"/>
<dbReference type="GO" id="GO:0016887">
    <property type="term" value="F:ATP hydrolysis activity"/>
    <property type="evidence" value="ECO:0007669"/>
    <property type="project" value="InterPro"/>
</dbReference>
<keyword evidence="3" id="KW-1185">Reference proteome</keyword>
<accession>A0A1Z2XEU6</accession>
<reference evidence="3" key="1">
    <citation type="submission" date="2016-04" db="EMBL/GenBank/DDBJ databases">
        <title>Complete Genome Sequences of Twelve Strains of a Stable Defined Moderately Diverse Mouse Microbiota 2 (sDMDMm2).</title>
        <authorList>
            <person name="Uchimura Y."/>
            <person name="Wyss M."/>
            <person name="Brugiroux S."/>
            <person name="Limenitakis J.P."/>
            <person name="Stecher B."/>
            <person name="McCoy K.D."/>
            <person name="Macpherson A.J."/>
        </authorList>
    </citation>
    <scope>NUCLEOTIDE SEQUENCE [LARGE SCALE GENOMIC DNA]</scope>
    <source>
        <strain evidence="3">YL27</strain>
    </source>
</reference>
<evidence type="ECO:0000259" key="1">
    <source>
        <dbReference type="Pfam" id="PF13304"/>
    </source>
</evidence>
<dbReference type="AlphaFoldDB" id="A0A1B1S6X5"/>
<protein>
    <submittedName>
        <fullName evidence="2">ATPase</fullName>
    </submittedName>
</protein>
<dbReference type="RefSeq" id="WP_068959943.1">
    <property type="nucleotide sequence ID" value="NZ_CAJTAP010000011.1"/>
</dbReference>
<dbReference type="Pfam" id="PF13304">
    <property type="entry name" value="AAA_21"/>
    <property type="match status" value="1"/>
</dbReference>